<dbReference type="NCBIfam" id="NF004846">
    <property type="entry name" value="PRK06197.1"/>
    <property type="match status" value="1"/>
</dbReference>
<dbReference type="PRINTS" id="PR00081">
    <property type="entry name" value="GDHRDH"/>
</dbReference>
<dbReference type="SUPFAM" id="SSF51735">
    <property type="entry name" value="NAD(P)-binding Rossmann-fold domains"/>
    <property type="match status" value="1"/>
</dbReference>
<dbReference type="Proteomes" id="UP000199233">
    <property type="component" value="Unassembled WGS sequence"/>
</dbReference>
<dbReference type="AlphaFoldDB" id="A0A1H9H895"/>
<dbReference type="InterPro" id="IPR036291">
    <property type="entry name" value="NAD(P)-bd_dom_sf"/>
</dbReference>
<gene>
    <name evidence="2" type="ORF">SAMN04488038_10866</name>
</gene>
<dbReference type="OrthoDB" id="109589at2"/>
<dbReference type="RefSeq" id="WP_093285847.1">
    <property type="nucleotide sequence ID" value="NZ_FOFS01000008.1"/>
</dbReference>
<dbReference type="InterPro" id="IPR002347">
    <property type="entry name" value="SDR_fam"/>
</dbReference>
<dbReference type="EMBL" id="FOFS01000008">
    <property type="protein sequence ID" value="SEQ58589.1"/>
    <property type="molecule type" value="Genomic_DNA"/>
</dbReference>
<keyword evidence="1" id="KW-0560">Oxidoreductase</keyword>
<organism evidence="2 3">
    <name type="scientific">Solimonas aquatica</name>
    <dbReference type="NCBI Taxonomy" id="489703"/>
    <lineage>
        <taxon>Bacteria</taxon>
        <taxon>Pseudomonadati</taxon>
        <taxon>Pseudomonadota</taxon>
        <taxon>Gammaproteobacteria</taxon>
        <taxon>Nevskiales</taxon>
        <taxon>Nevskiaceae</taxon>
        <taxon>Solimonas</taxon>
    </lineage>
</organism>
<proteinExistence type="predicted"/>
<evidence type="ECO:0000256" key="1">
    <source>
        <dbReference type="ARBA" id="ARBA00023002"/>
    </source>
</evidence>
<accession>A0A1H9H895</accession>
<dbReference type="Pfam" id="PF00106">
    <property type="entry name" value="adh_short"/>
    <property type="match status" value="1"/>
</dbReference>
<protein>
    <submittedName>
        <fullName evidence="2">Short chain dehydrogenase</fullName>
    </submittedName>
</protein>
<dbReference type="PANTHER" id="PTHR43157">
    <property type="entry name" value="PHOSPHATIDYLINOSITOL-GLYCAN BIOSYNTHESIS CLASS F PROTEIN-RELATED"/>
    <property type="match status" value="1"/>
</dbReference>
<dbReference type="Gene3D" id="3.40.50.720">
    <property type="entry name" value="NAD(P)-binding Rossmann-like Domain"/>
    <property type="match status" value="1"/>
</dbReference>
<evidence type="ECO:0000313" key="3">
    <source>
        <dbReference type="Proteomes" id="UP000199233"/>
    </source>
</evidence>
<evidence type="ECO:0000313" key="2">
    <source>
        <dbReference type="EMBL" id="SEQ58589.1"/>
    </source>
</evidence>
<dbReference type="PANTHER" id="PTHR43157:SF31">
    <property type="entry name" value="PHOSPHATIDYLINOSITOL-GLYCAN BIOSYNTHESIS CLASS F PROTEIN"/>
    <property type="match status" value="1"/>
</dbReference>
<keyword evidence="3" id="KW-1185">Reference proteome</keyword>
<dbReference type="STRING" id="489703.SAMN04488038_10866"/>
<dbReference type="GO" id="GO:0016491">
    <property type="term" value="F:oxidoreductase activity"/>
    <property type="evidence" value="ECO:0007669"/>
    <property type="project" value="UniProtKB-KW"/>
</dbReference>
<reference evidence="2 3" key="1">
    <citation type="submission" date="2016-10" db="EMBL/GenBank/DDBJ databases">
        <authorList>
            <person name="de Groot N.N."/>
        </authorList>
    </citation>
    <scope>NUCLEOTIDE SEQUENCE [LARGE SCALE GENOMIC DNA]</scope>
    <source>
        <strain evidence="2 3">DSM 25927</strain>
    </source>
</reference>
<sequence>MSKAAWSLSDAPRLEGKRVLITGANRGLGLQLATALAGLGAEVLMACRDPQRAENAIAQIRSQQPQARLRALPLDLARLDSIRTFASRFAGEYASLDLLCHNAAAIMVPRSETADGFEQHIGTNLLGAYALTGLLLDALKAAPAARIVATGSLAHRLTPGLDLSDPHFTRRAYKEMDAYGASKLAVLSWCFELDRRLRAARLPIRAVAAHPGYSATNLDVGNVFIRLSTRLLAQPPAMGMLPALYAATAEDVQGGEYFGPAGFKELRGPPRRVDCRPEARDPALALRLWDWAQHSTGLAYALPGA</sequence>
<name>A0A1H9H895_9GAMM</name>